<dbReference type="Proteomes" id="UP000034611">
    <property type="component" value="Unassembled WGS sequence"/>
</dbReference>
<gene>
    <name evidence="2" type="ORF">UV56_C0027G0001</name>
</gene>
<feature type="coiled-coil region" evidence="1">
    <location>
        <begin position="46"/>
        <end position="73"/>
    </location>
</feature>
<proteinExistence type="predicted"/>
<reference evidence="2 3" key="1">
    <citation type="journal article" date="2015" name="Nature">
        <title>rRNA introns, odd ribosomes, and small enigmatic genomes across a large radiation of phyla.</title>
        <authorList>
            <person name="Brown C.T."/>
            <person name="Hug L.A."/>
            <person name="Thomas B.C."/>
            <person name="Sharon I."/>
            <person name="Castelle C.J."/>
            <person name="Singh A."/>
            <person name="Wilkins M.J."/>
            <person name="Williams K.H."/>
            <person name="Banfield J.F."/>
        </authorList>
    </citation>
    <scope>NUCLEOTIDE SEQUENCE [LARGE SCALE GENOMIC DNA]</scope>
</reference>
<comment type="caution">
    <text evidence="2">The sequence shown here is derived from an EMBL/GenBank/DDBJ whole genome shotgun (WGS) entry which is preliminary data.</text>
</comment>
<keyword evidence="1" id="KW-0175">Coiled coil</keyword>
<feature type="non-terminal residue" evidence="2">
    <location>
        <position position="1"/>
    </location>
</feature>
<sequence length="268" mass="28772">SEGNATFSGTVDSQSLIAKEASIAGELRAGRIIADEIVNNQQSAVNNEQSITRKEIEEILHKAEEEQKLMAEAKTWEIDTVPDSQGLGVSDSLAIIKSFSIGADFVIDSSLDPNNQPLTTINTLSAPLKLQSLALAPIELMAGKVRIDTNGDVTITGNLYVAGKIETKEVKTEKLIIAEGIATPSGQVVEGEIETNATAGKATAETSEITIKNPNIGDYTLVYITPTSSTQNNVLYVKSKANGYFTVGFTQPIPIDVEFNWWVIDVSQ</sequence>
<evidence type="ECO:0000313" key="3">
    <source>
        <dbReference type="Proteomes" id="UP000034611"/>
    </source>
</evidence>
<accession>A0A0G1C392</accession>
<evidence type="ECO:0000313" key="2">
    <source>
        <dbReference type="EMBL" id="KKS80115.1"/>
    </source>
</evidence>
<name>A0A0G1C392_9BACT</name>
<dbReference type="EMBL" id="LCEY01000027">
    <property type="protein sequence ID" value="KKS80115.1"/>
    <property type="molecule type" value="Genomic_DNA"/>
</dbReference>
<dbReference type="AlphaFoldDB" id="A0A0G1C392"/>
<organism evidence="2 3">
    <name type="scientific">Candidatus Woesebacteria bacterium GW2011_GWC1_43_10b</name>
    <dbReference type="NCBI Taxonomy" id="1618585"/>
    <lineage>
        <taxon>Bacteria</taxon>
        <taxon>Candidatus Woeseibacteriota</taxon>
    </lineage>
</organism>
<evidence type="ECO:0000256" key="1">
    <source>
        <dbReference type="SAM" id="Coils"/>
    </source>
</evidence>
<protein>
    <submittedName>
        <fullName evidence="2">Uncharacterized protein</fullName>
    </submittedName>
</protein>